<comment type="caution">
    <text evidence="3">The sequence shown here is derived from an EMBL/GenBank/DDBJ whole genome shotgun (WGS) entry which is preliminary data.</text>
</comment>
<evidence type="ECO:0000313" key="3">
    <source>
        <dbReference type="EMBL" id="HCT56594.1"/>
    </source>
</evidence>
<dbReference type="InterPro" id="IPR041796">
    <property type="entry name" value="Mre11_N"/>
</dbReference>
<dbReference type="EMBL" id="DPIY01000006">
    <property type="protein sequence ID" value="HCT56594.1"/>
    <property type="molecule type" value="Genomic_DNA"/>
</dbReference>
<dbReference type="CDD" id="cd00840">
    <property type="entry name" value="MPP_Mre11_N"/>
    <property type="match status" value="1"/>
</dbReference>
<keyword evidence="3" id="KW-0540">Nuclease</keyword>
<protein>
    <submittedName>
        <fullName evidence="3">DNA repair exonuclease</fullName>
    </submittedName>
</protein>
<dbReference type="OMA" id="DNAWYSG"/>
<evidence type="ECO:0000256" key="1">
    <source>
        <dbReference type="ARBA" id="ARBA00022801"/>
    </source>
</evidence>
<keyword evidence="1" id="KW-0378">Hydrolase</keyword>
<dbReference type="Gene3D" id="3.60.21.10">
    <property type="match status" value="1"/>
</dbReference>
<dbReference type="AlphaFoldDB" id="A0A3D4V700"/>
<gene>
    <name evidence="3" type="ORF">DGD08_05195</name>
</gene>
<dbReference type="GO" id="GO:0004527">
    <property type="term" value="F:exonuclease activity"/>
    <property type="evidence" value="ECO:0007669"/>
    <property type="project" value="UniProtKB-KW"/>
</dbReference>
<dbReference type="SUPFAM" id="SSF56300">
    <property type="entry name" value="Metallo-dependent phosphatases"/>
    <property type="match status" value="1"/>
</dbReference>
<name>A0A3D4V700_9BACT</name>
<evidence type="ECO:0000259" key="2">
    <source>
        <dbReference type="Pfam" id="PF00149"/>
    </source>
</evidence>
<sequence>MRLVHLADLHLGFRQYQRLTAAGVNQREADVESTIQRAAAQITALAPDVIVIGGDVFHTVRPSNPAILHAFRVLLEWRTQLPHTKIVMVAGNHDAPRTSETGCILGLFREIGVHVADADAEQFTFPELSLAVLAVPDVPGIVRPSLVPPEGFRHRVLLMHGEVAGMLPAHMASPERAALEIPIDALHVDQWSYIALGHYHVYREVAPRAYYSGSIDYTSSNPWGELQEEREHRVPGKGFIEHDLVSGAHRFHPVMPARALRDLTPIDATGMSAADLDGAIRARVETAPGGIDQCVVRLTVHNAPRHIVRELDHAALREFRKRAMHFQLDTHRPTPIAHRVAGGAAIRRATLADVVADRLRERVLTSGIERDALVSLGLHYLQQAEQAAMAALPTVDG</sequence>
<proteinExistence type="predicted"/>
<reference evidence="3 4" key="1">
    <citation type="journal article" date="2018" name="Nat. Biotechnol.">
        <title>A standardized bacterial taxonomy based on genome phylogeny substantially revises the tree of life.</title>
        <authorList>
            <person name="Parks D.H."/>
            <person name="Chuvochina M."/>
            <person name="Waite D.W."/>
            <person name="Rinke C."/>
            <person name="Skarshewski A."/>
            <person name="Chaumeil P.A."/>
            <person name="Hugenholtz P."/>
        </authorList>
    </citation>
    <scope>NUCLEOTIDE SEQUENCE [LARGE SCALE GENOMIC DNA]</scope>
    <source>
        <strain evidence="3">UBA8844</strain>
    </source>
</reference>
<dbReference type="Pfam" id="PF00149">
    <property type="entry name" value="Metallophos"/>
    <property type="match status" value="1"/>
</dbReference>
<accession>A0A3D4V700</accession>
<evidence type="ECO:0000313" key="4">
    <source>
        <dbReference type="Proteomes" id="UP000264071"/>
    </source>
</evidence>
<dbReference type="InterPro" id="IPR004843">
    <property type="entry name" value="Calcineurin-like_PHP"/>
</dbReference>
<dbReference type="InterPro" id="IPR029052">
    <property type="entry name" value="Metallo-depent_PP-like"/>
</dbReference>
<keyword evidence="3" id="KW-0269">Exonuclease</keyword>
<dbReference type="PANTHER" id="PTHR30337">
    <property type="entry name" value="COMPONENT OF ATP-DEPENDENT DSDNA EXONUCLEASE"/>
    <property type="match status" value="1"/>
</dbReference>
<dbReference type="InterPro" id="IPR050535">
    <property type="entry name" value="DNA_Repair-Maintenance_Comp"/>
</dbReference>
<dbReference type="Proteomes" id="UP000264071">
    <property type="component" value="Unassembled WGS sequence"/>
</dbReference>
<organism evidence="3 4">
    <name type="scientific">Gemmatimonas aurantiaca</name>
    <dbReference type="NCBI Taxonomy" id="173480"/>
    <lineage>
        <taxon>Bacteria</taxon>
        <taxon>Pseudomonadati</taxon>
        <taxon>Gemmatimonadota</taxon>
        <taxon>Gemmatimonadia</taxon>
        <taxon>Gemmatimonadales</taxon>
        <taxon>Gemmatimonadaceae</taxon>
        <taxon>Gemmatimonas</taxon>
    </lineage>
</organism>
<feature type="domain" description="Calcineurin-like phosphoesterase" evidence="2">
    <location>
        <begin position="1"/>
        <end position="202"/>
    </location>
</feature>